<dbReference type="Gene3D" id="1.10.10.60">
    <property type="entry name" value="Homeodomain-like"/>
    <property type="match status" value="1"/>
</dbReference>
<reference evidence="2" key="1">
    <citation type="journal article" date="2015" name="Nature">
        <title>Complex archaea that bridge the gap between prokaryotes and eukaryotes.</title>
        <authorList>
            <person name="Spang A."/>
            <person name="Saw J.H."/>
            <person name="Jorgensen S.L."/>
            <person name="Zaremba-Niedzwiedzka K."/>
            <person name="Martijn J."/>
            <person name="Lind A.E."/>
            <person name="van Eijk R."/>
            <person name="Schleper C."/>
            <person name="Guy L."/>
            <person name="Ettema T.J."/>
        </authorList>
    </citation>
    <scope>NUCLEOTIDE SEQUENCE</scope>
</reference>
<evidence type="ECO:0000313" key="2">
    <source>
        <dbReference type="EMBL" id="KKN21948.1"/>
    </source>
</evidence>
<proteinExistence type="predicted"/>
<feature type="domain" description="DNA binding HTH" evidence="1">
    <location>
        <begin position="17"/>
        <end position="52"/>
    </location>
</feature>
<protein>
    <recommendedName>
        <fullName evidence="1">DNA binding HTH domain-containing protein</fullName>
    </recommendedName>
</protein>
<name>A0A0F9RXP8_9ZZZZ</name>
<dbReference type="InterPro" id="IPR002197">
    <property type="entry name" value="HTH_Fis"/>
</dbReference>
<gene>
    <name evidence="2" type="ORF">LCGC14_0920130</name>
</gene>
<sequence length="83" mass="9103">MAKPSPTSRFATMMTAAEKQIVEWALDHFEWSVPAVADYLGLERSSVYKRMRTFGIPTLKQRAAAAKAAKEAEEMAKSPAAGD</sequence>
<evidence type="ECO:0000259" key="1">
    <source>
        <dbReference type="Pfam" id="PF02954"/>
    </source>
</evidence>
<dbReference type="InterPro" id="IPR009057">
    <property type="entry name" value="Homeodomain-like_sf"/>
</dbReference>
<accession>A0A0F9RXP8</accession>
<dbReference type="AlphaFoldDB" id="A0A0F9RXP8"/>
<dbReference type="Pfam" id="PF02954">
    <property type="entry name" value="HTH_8"/>
    <property type="match status" value="1"/>
</dbReference>
<comment type="caution">
    <text evidence="2">The sequence shown here is derived from an EMBL/GenBank/DDBJ whole genome shotgun (WGS) entry which is preliminary data.</text>
</comment>
<dbReference type="GO" id="GO:0043565">
    <property type="term" value="F:sequence-specific DNA binding"/>
    <property type="evidence" value="ECO:0007669"/>
    <property type="project" value="InterPro"/>
</dbReference>
<organism evidence="2">
    <name type="scientific">marine sediment metagenome</name>
    <dbReference type="NCBI Taxonomy" id="412755"/>
    <lineage>
        <taxon>unclassified sequences</taxon>
        <taxon>metagenomes</taxon>
        <taxon>ecological metagenomes</taxon>
    </lineage>
</organism>
<dbReference type="EMBL" id="LAZR01003105">
    <property type="protein sequence ID" value="KKN21948.1"/>
    <property type="molecule type" value="Genomic_DNA"/>
</dbReference>
<dbReference type="SUPFAM" id="SSF46689">
    <property type="entry name" value="Homeodomain-like"/>
    <property type="match status" value="1"/>
</dbReference>